<reference evidence="2" key="2">
    <citation type="submission" date="2015-01" db="EMBL/GenBank/DDBJ databases">
        <title>Evolutionary Origins and Diversification of the Mycorrhizal Mutualists.</title>
        <authorList>
            <consortium name="DOE Joint Genome Institute"/>
            <consortium name="Mycorrhizal Genomics Consortium"/>
            <person name="Kohler A."/>
            <person name="Kuo A."/>
            <person name="Nagy L.G."/>
            <person name="Floudas D."/>
            <person name="Copeland A."/>
            <person name="Barry K.W."/>
            <person name="Cichocki N."/>
            <person name="Veneault-Fourrey C."/>
            <person name="LaButti K."/>
            <person name="Lindquist E.A."/>
            <person name="Lipzen A."/>
            <person name="Lundell T."/>
            <person name="Morin E."/>
            <person name="Murat C."/>
            <person name="Riley R."/>
            <person name="Ohm R."/>
            <person name="Sun H."/>
            <person name="Tunlid A."/>
            <person name="Henrissat B."/>
            <person name="Grigoriev I.V."/>
            <person name="Hibbett D.S."/>
            <person name="Martin F."/>
        </authorList>
    </citation>
    <scope>NUCLEOTIDE SEQUENCE [LARGE SCALE GENOMIC DNA]</scope>
    <source>
        <strain evidence="2">Marx 270</strain>
    </source>
</reference>
<evidence type="ECO:0000313" key="2">
    <source>
        <dbReference type="Proteomes" id="UP000054217"/>
    </source>
</evidence>
<accession>A0A0C3PJB5</accession>
<protein>
    <submittedName>
        <fullName evidence="1">Uncharacterized protein</fullName>
    </submittedName>
</protein>
<gene>
    <name evidence="1" type="ORF">M404DRAFT_996933</name>
</gene>
<dbReference type="InParanoid" id="A0A0C3PJB5"/>
<organism evidence="1 2">
    <name type="scientific">Pisolithus tinctorius Marx 270</name>
    <dbReference type="NCBI Taxonomy" id="870435"/>
    <lineage>
        <taxon>Eukaryota</taxon>
        <taxon>Fungi</taxon>
        <taxon>Dikarya</taxon>
        <taxon>Basidiomycota</taxon>
        <taxon>Agaricomycotina</taxon>
        <taxon>Agaricomycetes</taxon>
        <taxon>Agaricomycetidae</taxon>
        <taxon>Boletales</taxon>
        <taxon>Sclerodermatineae</taxon>
        <taxon>Pisolithaceae</taxon>
        <taxon>Pisolithus</taxon>
    </lineage>
</organism>
<dbReference type="AlphaFoldDB" id="A0A0C3PJB5"/>
<reference evidence="1 2" key="1">
    <citation type="submission" date="2014-04" db="EMBL/GenBank/DDBJ databases">
        <authorList>
            <consortium name="DOE Joint Genome Institute"/>
            <person name="Kuo A."/>
            <person name="Kohler A."/>
            <person name="Costa M.D."/>
            <person name="Nagy L.G."/>
            <person name="Floudas D."/>
            <person name="Copeland A."/>
            <person name="Barry K.W."/>
            <person name="Cichocki N."/>
            <person name="Veneault-Fourrey C."/>
            <person name="LaButti K."/>
            <person name="Lindquist E.A."/>
            <person name="Lipzen A."/>
            <person name="Lundell T."/>
            <person name="Morin E."/>
            <person name="Murat C."/>
            <person name="Sun H."/>
            <person name="Tunlid A."/>
            <person name="Henrissat B."/>
            <person name="Grigoriev I.V."/>
            <person name="Hibbett D.S."/>
            <person name="Martin F."/>
            <person name="Nordberg H.P."/>
            <person name="Cantor M.N."/>
            <person name="Hua S.X."/>
        </authorList>
    </citation>
    <scope>NUCLEOTIDE SEQUENCE [LARGE SCALE GENOMIC DNA]</scope>
    <source>
        <strain evidence="1 2">Marx 270</strain>
    </source>
</reference>
<name>A0A0C3PJB5_PISTI</name>
<sequence>MSTEADDCSGTNLRMNVDCHIPELHDDESDPLSAVIYREDPYESVDRWRRDVVDPQIPLWDDPLEHWEDLENMWLLVPLSLPDEPDEVAISLRP</sequence>
<dbReference type="Proteomes" id="UP000054217">
    <property type="component" value="Unassembled WGS sequence"/>
</dbReference>
<dbReference type="EMBL" id="KN831956">
    <property type="protein sequence ID" value="KIO08686.1"/>
    <property type="molecule type" value="Genomic_DNA"/>
</dbReference>
<dbReference type="HOGENOM" id="CLU_2387055_0_0_1"/>
<evidence type="ECO:0000313" key="1">
    <source>
        <dbReference type="EMBL" id="KIO08686.1"/>
    </source>
</evidence>
<keyword evidence="2" id="KW-1185">Reference proteome</keyword>
<dbReference type="OrthoDB" id="2641290at2759"/>
<proteinExistence type="predicted"/>